<comment type="caution">
    <text evidence="7">The sequence shown here is derived from an EMBL/GenBank/DDBJ whole genome shotgun (WGS) entry which is preliminary data.</text>
</comment>
<keyword evidence="5" id="KW-1133">Transmembrane helix</keyword>
<dbReference type="Gene3D" id="1.10.287.950">
    <property type="entry name" value="Methyl-accepting chemotaxis protein"/>
    <property type="match status" value="1"/>
</dbReference>
<dbReference type="PANTHER" id="PTHR43531">
    <property type="entry name" value="PROTEIN ICFG"/>
    <property type="match status" value="1"/>
</dbReference>
<dbReference type="PANTHER" id="PTHR43531:SF11">
    <property type="entry name" value="METHYL-ACCEPTING CHEMOTAXIS PROTEIN 3"/>
    <property type="match status" value="1"/>
</dbReference>
<dbReference type="AlphaFoldDB" id="A0A9E2KK69"/>
<dbReference type="GO" id="GO:0004888">
    <property type="term" value="F:transmembrane signaling receptor activity"/>
    <property type="evidence" value="ECO:0007669"/>
    <property type="project" value="InterPro"/>
</dbReference>
<name>A0A9E2KK69_9FIRM</name>
<proteinExistence type="inferred from homology"/>
<dbReference type="Pfam" id="PF00015">
    <property type="entry name" value="MCPsignal"/>
    <property type="match status" value="1"/>
</dbReference>
<organism evidence="7 8">
    <name type="scientific">Candidatus Faecalibacterium intestinavium</name>
    <dbReference type="NCBI Taxonomy" id="2838580"/>
    <lineage>
        <taxon>Bacteria</taxon>
        <taxon>Bacillati</taxon>
        <taxon>Bacillota</taxon>
        <taxon>Clostridia</taxon>
        <taxon>Eubacteriales</taxon>
        <taxon>Oscillospiraceae</taxon>
        <taxon>Faecalibacterium</taxon>
    </lineage>
</organism>
<feature type="transmembrane region" description="Helical" evidence="5">
    <location>
        <begin position="62"/>
        <end position="83"/>
    </location>
</feature>
<evidence type="ECO:0000256" key="3">
    <source>
        <dbReference type="PROSITE-ProRule" id="PRU00284"/>
    </source>
</evidence>
<feature type="domain" description="Methyl-accepting transducer" evidence="6">
    <location>
        <begin position="92"/>
        <end position="228"/>
    </location>
</feature>
<dbReference type="GO" id="GO:0006935">
    <property type="term" value="P:chemotaxis"/>
    <property type="evidence" value="ECO:0007669"/>
    <property type="project" value="UniProtKB-KW"/>
</dbReference>
<dbReference type="PRINTS" id="PR00260">
    <property type="entry name" value="CHEMTRNSDUCR"/>
</dbReference>
<evidence type="ECO:0000256" key="2">
    <source>
        <dbReference type="ARBA" id="ARBA00029447"/>
    </source>
</evidence>
<dbReference type="GO" id="GO:0007165">
    <property type="term" value="P:signal transduction"/>
    <property type="evidence" value="ECO:0007669"/>
    <property type="project" value="UniProtKB-KW"/>
</dbReference>
<evidence type="ECO:0000256" key="4">
    <source>
        <dbReference type="SAM" id="MobiDB-lite"/>
    </source>
</evidence>
<evidence type="ECO:0000256" key="1">
    <source>
        <dbReference type="ARBA" id="ARBA00022500"/>
    </source>
</evidence>
<keyword evidence="3" id="KW-0807">Transducer</keyword>
<evidence type="ECO:0000313" key="7">
    <source>
        <dbReference type="EMBL" id="MBU3819561.1"/>
    </source>
</evidence>
<dbReference type="InterPro" id="IPR004090">
    <property type="entry name" value="Chemotax_Me-accpt_rcpt"/>
</dbReference>
<dbReference type="EMBL" id="JAHLFH010000089">
    <property type="protein sequence ID" value="MBU3819561.1"/>
    <property type="molecule type" value="Genomic_DNA"/>
</dbReference>
<reference evidence="7" key="1">
    <citation type="journal article" date="2021" name="PeerJ">
        <title>Extensive microbial diversity within the chicken gut microbiome revealed by metagenomics and culture.</title>
        <authorList>
            <person name="Gilroy R."/>
            <person name="Ravi A."/>
            <person name="Getino M."/>
            <person name="Pursley I."/>
            <person name="Horton D.L."/>
            <person name="Alikhan N.F."/>
            <person name="Baker D."/>
            <person name="Gharbi K."/>
            <person name="Hall N."/>
            <person name="Watson M."/>
            <person name="Adriaenssens E.M."/>
            <person name="Foster-Nyarko E."/>
            <person name="Jarju S."/>
            <person name="Secka A."/>
            <person name="Antonio M."/>
            <person name="Oren A."/>
            <person name="Chaudhuri R.R."/>
            <person name="La Ragione R."/>
            <person name="Hildebrand F."/>
            <person name="Pallen M.J."/>
        </authorList>
    </citation>
    <scope>NUCLEOTIDE SEQUENCE</scope>
    <source>
        <strain evidence="7">742</strain>
    </source>
</reference>
<keyword evidence="5" id="KW-0472">Membrane</keyword>
<dbReference type="PROSITE" id="PS50111">
    <property type="entry name" value="CHEMOTAXIS_TRANSDUC_2"/>
    <property type="match status" value="1"/>
</dbReference>
<keyword evidence="1" id="KW-0145">Chemotaxis</keyword>
<accession>A0A9E2KK69</accession>
<dbReference type="SMART" id="SM00283">
    <property type="entry name" value="MA"/>
    <property type="match status" value="1"/>
</dbReference>
<evidence type="ECO:0000259" key="6">
    <source>
        <dbReference type="PROSITE" id="PS50111"/>
    </source>
</evidence>
<keyword evidence="5" id="KW-0812">Transmembrane</keyword>
<feature type="compositionally biased region" description="Basic residues" evidence="4">
    <location>
        <begin position="243"/>
        <end position="258"/>
    </location>
</feature>
<dbReference type="Proteomes" id="UP000824178">
    <property type="component" value="Unassembled WGS sequence"/>
</dbReference>
<dbReference type="SUPFAM" id="SSF58104">
    <property type="entry name" value="Methyl-accepting chemotaxis protein (MCP) signaling domain"/>
    <property type="match status" value="1"/>
</dbReference>
<sequence>MGILTVGRLQGCLLFWRRSVDLSRQKAGRSPVCAAFLHRTTKKETAFMDYVGKKRRSIQTSLFFITLPAIVLSLSILSFVGYLTAKDLIQKNVEAEMSQSMTVASGAQALSQGAAEQASSLEELTATVQDITTKIDKNAEDTHSANESTAAMGEEIAAGKKQMEELVEAMGEIESSSRQIESIIKTIDDIAFQTNILALDAAVEAARAGEAGKGFAVVADEARRVLAQRSGFFKGVSPAEKTAKRKRTGIQMNRHRRF</sequence>
<dbReference type="InterPro" id="IPR004089">
    <property type="entry name" value="MCPsignal_dom"/>
</dbReference>
<dbReference type="InterPro" id="IPR051310">
    <property type="entry name" value="MCP_chemotaxis"/>
</dbReference>
<dbReference type="GO" id="GO:0016020">
    <property type="term" value="C:membrane"/>
    <property type="evidence" value="ECO:0007669"/>
    <property type="project" value="InterPro"/>
</dbReference>
<comment type="similarity">
    <text evidence="2">Belongs to the methyl-accepting chemotaxis (MCP) protein family.</text>
</comment>
<gene>
    <name evidence="7" type="ORF">H9864_04225</name>
</gene>
<feature type="region of interest" description="Disordered" evidence="4">
    <location>
        <begin position="237"/>
        <end position="258"/>
    </location>
</feature>
<evidence type="ECO:0000313" key="8">
    <source>
        <dbReference type="Proteomes" id="UP000824178"/>
    </source>
</evidence>
<reference evidence="7" key="2">
    <citation type="submission" date="2021-04" db="EMBL/GenBank/DDBJ databases">
        <authorList>
            <person name="Gilroy R."/>
        </authorList>
    </citation>
    <scope>NUCLEOTIDE SEQUENCE</scope>
    <source>
        <strain evidence="7">742</strain>
    </source>
</reference>
<evidence type="ECO:0000256" key="5">
    <source>
        <dbReference type="SAM" id="Phobius"/>
    </source>
</evidence>
<protein>
    <recommendedName>
        <fullName evidence="6">Methyl-accepting transducer domain-containing protein</fullName>
    </recommendedName>
</protein>